<keyword evidence="4" id="KW-0037">Angiogenesis</keyword>
<feature type="domain" description="Spondin-like TSP1" evidence="18">
    <location>
        <begin position="642"/>
        <end position="701"/>
    </location>
</feature>
<dbReference type="InterPro" id="IPR044004">
    <property type="entry name" value="TSP1_spondin_dom"/>
</dbReference>
<evidence type="ECO:0000259" key="18">
    <source>
        <dbReference type="Pfam" id="PF19028"/>
    </source>
</evidence>
<dbReference type="InterPro" id="IPR036383">
    <property type="entry name" value="TSP1_rpt_sf"/>
</dbReference>
<organism evidence="20 21">
    <name type="scientific">Paramormyrops kingsleyae</name>
    <dbReference type="NCBI Taxonomy" id="1676925"/>
    <lineage>
        <taxon>Eukaryota</taxon>
        <taxon>Metazoa</taxon>
        <taxon>Chordata</taxon>
        <taxon>Craniata</taxon>
        <taxon>Vertebrata</taxon>
        <taxon>Euteleostomi</taxon>
        <taxon>Actinopterygii</taxon>
        <taxon>Neopterygii</taxon>
        <taxon>Teleostei</taxon>
        <taxon>Osteoglossocephala</taxon>
        <taxon>Osteoglossomorpha</taxon>
        <taxon>Osteoglossiformes</taxon>
        <taxon>Mormyridae</taxon>
        <taxon>Paramormyrops</taxon>
    </lineage>
</organism>
<evidence type="ECO:0000256" key="13">
    <source>
        <dbReference type="ARBA" id="ARBA00023273"/>
    </source>
</evidence>
<name>A0A3B3SI49_9TELE</name>
<dbReference type="Ensembl" id="ENSPKIT00000011264.1">
    <property type="protein sequence ID" value="ENSPKIP00000030444.1"/>
    <property type="gene ID" value="ENSPKIG00000011231.1"/>
</dbReference>
<dbReference type="Pfam" id="PF19030">
    <property type="entry name" value="TSP1_ADAMTS"/>
    <property type="match status" value="1"/>
</dbReference>
<dbReference type="Pfam" id="PF19028">
    <property type="entry name" value="TSP1_spondin"/>
    <property type="match status" value="5"/>
</dbReference>
<evidence type="ECO:0000256" key="11">
    <source>
        <dbReference type="ARBA" id="ARBA00023157"/>
    </source>
</evidence>
<keyword evidence="7" id="KW-0677">Repeat</keyword>
<dbReference type="Proteomes" id="UP000261540">
    <property type="component" value="Unplaced"/>
</dbReference>
<evidence type="ECO:0000256" key="1">
    <source>
        <dbReference type="ARBA" id="ARBA00004251"/>
    </source>
</evidence>
<dbReference type="FunFam" id="2.20.100.10:FF:000020">
    <property type="entry name" value="Thrombospondin type 1 domain containing 7A"/>
    <property type="match status" value="1"/>
</dbReference>
<keyword evidence="12" id="KW-0325">Glycoprotein</keyword>
<feature type="compositionally biased region" description="Basic residues" evidence="15">
    <location>
        <begin position="287"/>
        <end position="296"/>
    </location>
</feature>
<feature type="region of interest" description="Disordered" evidence="15">
    <location>
        <begin position="255"/>
        <end position="300"/>
    </location>
</feature>
<feature type="chain" id="PRO_5017461028" description="Thrombospondin type-1 domain-containing protein 7A" evidence="17">
    <location>
        <begin position="37"/>
        <end position="1657"/>
    </location>
</feature>
<dbReference type="InterPro" id="IPR056991">
    <property type="entry name" value="TSP1_TSH7A-B_C"/>
</dbReference>
<evidence type="ECO:0000256" key="4">
    <source>
        <dbReference type="ARBA" id="ARBA00022657"/>
    </source>
</evidence>
<keyword evidence="5 16" id="KW-0812">Transmembrane</keyword>
<dbReference type="FunFam" id="2.20.100.10:FF:000027">
    <property type="entry name" value="Thrombospondin type 1 domain containing 7A"/>
    <property type="match status" value="1"/>
</dbReference>
<evidence type="ECO:0000259" key="19">
    <source>
        <dbReference type="Pfam" id="PF23308"/>
    </source>
</evidence>
<dbReference type="Pfam" id="PF23308">
    <property type="entry name" value="TSP1_TSH7A-B_C"/>
    <property type="match status" value="1"/>
</dbReference>
<dbReference type="PANTHER" id="PTHR11311:SF29">
    <property type="entry name" value="THROMBOSPONDIN TYPE-1 DOMAIN-CONTAINING PROTEIN 7A ISOFORM X1"/>
    <property type="match status" value="1"/>
</dbReference>
<dbReference type="PROSITE" id="PS50092">
    <property type="entry name" value="TSP1"/>
    <property type="match status" value="13"/>
</dbReference>
<feature type="domain" description="Spondin-like TSP1" evidence="18">
    <location>
        <begin position="184"/>
        <end position="235"/>
    </location>
</feature>
<dbReference type="GO" id="GO:0042995">
    <property type="term" value="C:cell projection"/>
    <property type="evidence" value="ECO:0007669"/>
    <property type="project" value="UniProtKB-SubCell"/>
</dbReference>
<reference evidence="20" key="1">
    <citation type="submission" date="2025-08" db="UniProtKB">
        <authorList>
            <consortium name="Ensembl"/>
        </authorList>
    </citation>
    <scope>IDENTIFICATION</scope>
</reference>
<dbReference type="InterPro" id="IPR000884">
    <property type="entry name" value="TSP1_rpt"/>
</dbReference>
<evidence type="ECO:0000256" key="7">
    <source>
        <dbReference type="ARBA" id="ARBA00022737"/>
    </source>
</evidence>
<evidence type="ECO:0000256" key="12">
    <source>
        <dbReference type="ARBA" id="ARBA00023180"/>
    </source>
</evidence>
<evidence type="ECO:0000313" key="21">
    <source>
        <dbReference type="Proteomes" id="UP000261540"/>
    </source>
</evidence>
<sequence>MPFCGTESGSFHALWGTVPCLWRIVLLFCGAWDVLAQTAGETKSVYTWKTGPWGRCMASDCGPGGRQSRAVWCTHVDGWTTLHTNCPQELRPESQQSCFRVCDWHRELYDWQLGPWNSCVPVALRSTAGRWSAECSGGGEGIQTREVACVHTADGAPAEDAICEYFEPRPRLEQACLIPCPRDCVVSEFSPWTTCTKTCGGSLQRRVRGVLAPPLFGGLPCPNLTEFRACQLPACRAPEGQYSLKVGPWGPCTLPHSRPARQTGRRKSKERNHGRGVERDPDARELVKKKRNRNRQNRQESDLWEVQVGYQSRQVMCSHRTGKTAALSLCDQDQIPVTFQSCVMAMDCVVGDWTQWGSCSKDCHDPNTPEGLRTRTRPVQKLPVGGGAECPPLEESEHCSPPVEEVLPCAAYTWKTTEWSECKVDVLLSQQDRRRGNQTSLCGGGLQSREAYCVQSNAELLAYLNNLKDKEGSRSEDEQKPTSPPFLSITFEITAARPVDNKLCMGSVPNTTQQCHIACPVECGVSSWAAWGLCTSENCEDLAGKKGLKMRKRVIVSEPAGGMESCPHLGEAIPCDEPTCYSWQLVELEDCVPSGERECGPGTQLPQVQCGDSDGNVVHRQLCEGTSYPQPVPCELPCPTDCVLSPWTSWSSCSHTCSGRAVEGKQMRARAILAYSVGEEGAPCPNASSLQEVRSCNAHPCTVYHWQTGLWGQCTEDASASVSNGTSWSGDTACGIGIGVQARKVICVRVNVGQVPPKKCPESLRPDSVRPCSLPCKRDCIATGFSDWTPCPSTCPEGASVTVKQSRNRIIIQWPTNGGQDCPEVLYEERTCDAPTVCQEYRWKTHKWRRCQLVPWYIRQDSPGAQESCGPGIQMRAVSCRGQEGGAADIAECMKSAGPMPGVTQTCQHPCQDHCQLTSWSKFSHCTADCVGGRTRKRVLIGKSKKREQCRNPQTYPLSETQYCPCNKYSALPVGNWSDCILPEGRLEGVLGMKVQGDIKECGQGYRYQAVMCYDQNERPVETSRCNSHGYIEEACIIACPSDCKLSEWSSWSRCSKSCGSGVKVRSKWLREKPYNGGRPCPKLDHINQVYEVIPCVSDCSQYMWVAEPWSTWKISSVEQKNCGEGARTRKVRCMQNTSDGPSEVVEEYLCDPEEMPAGTEHGHLPCPEDCVLSDWGPWGRCILPCNGYNRRERTARVLRLPEAGRQCPNATQTEACALNINCYYFIYNITDWSTCQLSAMAACGSGIRTRMLDCVRSDGKSVDLKYCAELGLEKKWQLNASCVVECPINCQLSDWSPWSECSETCGLTGKMWRRRGVTQPSRSDGRPCPPQMEQWQPCPARPCFRWQYSSWSPCRVEDADCGEGLRIRNASCMVSDGLGGEEESVVEEELCADLEPSADGDERVALTEACTLPCPGDCYLTEWSAWSPCQSNCIKGLEQGFGSAQVRSQSVMAQEPENLLQCPEQVWESRPCADGLCYKFEWMTGKWTGSSRLVWCQRSDGLNVTGGCPISSQPASERSCDPPCDKPQTYCTEAGLCACEEGYTEVMRSDGVLDQCMLIPVLEVEKADVKTSWATHPTQATAGHPGSFDHHWFLQPFGPDGLLKTWVYAAAAGALVLLIFIASMIYVACKKPKKSQKRQNNRLKPLTLAYDGDADM</sequence>
<dbReference type="FunFam" id="2.20.100.10:FF:000031">
    <property type="entry name" value="Thrombospondin type 1 domain containing 7A"/>
    <property type="match status" value="1"/>
</dbReference>
<evidence type="ECO:0000256" key="17">
    <source>
        <dbReference type="SAM" id="SignalP"/>
    </source>
</evidence>
<evidence type="ECO:0000256" key="10">
    <source>
        <dbReference type="ARBA" id="ARBA00023136"/>
    </source>
</evidence>
<accession>A0A3B3SI49</accession>
<dbReference type="FunFam" id="2.20.100.10:FF:000015">
    <property type="entry name" value="Thrombospondin, type I, domain containing 7A"/>
    <property type="match status" value="1"/>
</dbReference>
<dbReference type="GeneTree" id="ENSGT00940000155427"/>
<dbReference type="PANTHER" id="PTHR11311">
    <property type="entry name" value="SPONDIN"/>
    <property type="match status" value="1"/>
</dbReference>
<evidence type="ECO:0000256" key="8">
    <source>
        <dbReference type="ARBA" id="ARBA00022782"/>
    </source>
</evidence>
<evidence type="ECO:0000256" key="5">
    <source>
        <dbReference type="ARBA" id="ARBA00022692"/>
    </source>
</evidence>
<dbReference type="GO" id="GO:0005886">
    <property type="term" value="C:plasma membrane"/>
    <property type="evidence" value="ECO:0007669"/>
    <property type="project" value="UniProtKB-SubCell"/>
</dbReference>
<keyword evidence="6 17" id="KW-0732">Signal</keyword>
<feature type="domain" description="Thrombospondin type-1" evidence="19">
    <location>
        <begin position="1523"/>
        <end position="1562"/>
    </location>
</feature>
<keyword evidence="21" id="KW-1185">Reference proteome</keyword>
<comment type="subcellular location">
    <subcellularLocation>
        <location evidence="1">Cell membrane</location>
        <topology evidence="1">Single-pass type I membrane protein</topology>
    </subcellularLocation>
    <subcellularLocation>
        <location evidence="2">Cell projection</location>
    </subcellularLocation>
</comment>
<reference evidence="20" key="2">
    <citation type="submission" date="2025-09" db="UniProtKB">
        <authorList>
            <consortium name="Ensembl"/>
        </authorList>
    </citation>
    <scope>IDENTIFICATION</scope>
</reference>
<dbReference type="InterPro" id="IPR051418">
    <property type="entry name" value="Spondin/Thrombospondin_T1"/>
</dbReference>
<evidence type="ECO:0000256" key="15">
    <source>
        <dbReference type="SAM" id="MobiDB-lite"/>
    </source>
</evidence>
<keyword evidence="8" id="KW-0221">Differentiation</keyword>
<feature type="domain" description="Spondin-like TSP1" evidence="18">
    <location>
        <begin position="1291"/>
        <end position="1344"/>
    </location>
</feature>
<dbReference type="FunFam" id="2.20.100.10:FF:000014">
    <property type="entry name" value="Thrombospondin type 1 domain containing 7A"/>
    <property type="match status" value="1"/>
</dbReference>
<dbReference type="GO" id="GO:0030154">
    <property type="term" value="P:cell differentiation"/>
    <property type="evidence" value="ECO:0007669"/>
    <property type="project" value="UniProtKB-KW"/>
</dbReference>
<dbReference type="FunFam" id="2.20.100.10:FF:000019">
    <property type="entry name" value="Thrombospondin type 1 domain containing 7A"/>
    <property type="match status" value="1"/>
</dbReference>
<dbReference type="SMART" id="SM00209">
    <property type="entry name" value="TSP1"/>
    <property type="match status" value="15"/>
</dbReference>
<keyword evidence="3" id="KW-1003">Cell membrane</keyword>
<dbReference type="GO" id="GO:0001525">
    <property type="term" value="P:angiogenesis"/>
    <property type="evidence" value="ECO:0007669"/>
    <property type="project" value="UniProtKB-KW"/>
</dbReference>
<feature type="signal peptide" evidence="17">
    <location>
        <begin position="1"/>
        <end position="36"/>
    </location>
</feature>
<feature type="transmembrane region" description="Helical" evidence="16">
    <location>
        <begin position="1607"/>
        <end position="1630"/>
    </location>
</feature>
<feature type="domain" description="Spondin-like TSP1" evidence="18">
    <location>
        <begin position="348"/>
        <end position="400"/>
    </location>
</feature>
<keyword evidence="13" id="KW-0966">Cell projection</keyword>
<dbReference type="Pfam" id="PF00090">
    <property type="entry name" value="TSP_1"/>
    <property type="match status" value="3"/>
</dbReference>
<dbReference type="FunFam" id="2.20.100.10:FF:000018">
    <property type="entry name" value="Thrombospondin type 1 domain containing 7A"/>
    <property type="match status" value="1"/>
</dbReference>
<evidence type="ECO:0000256" key="3">
    <source>
        <dbReference type="ARBA" id="ARBA00022475"/>
    </source>
</evidence>
<proteinExistence type="predicted"/>
<dbReference type="FunFam" id="2.20.100.10:FF:000050">
    <property type="entry name" value="Thrombospondin type 1 domain containing 7B"/>
    <property type="match status" value="1"/>
</dbReference>
<dbReference type="GO" id="GO:0030036">
    <property type="term" value="P:actin cytoskeleton organization"/>
    <property type="evidence" value="ECO:0007669"/>
    <property type="project" value="TreeGrafter"/>
</dbReference>
<dbReference type="SUPFAM" id="SSF82895">
    <property type="entry name" value="TSP-1 type 1 repeat"/>
    <property type="match status" value="8"/>
</dbReference>
<protein>
    <recommendedName>
        <fullName evidence="14">Thrombospondin type-1 domain-containing protein 7A</fullName>
    </recommendedName>
</protein>
<keyword evidence="9 16" id="KW-1133">Transmembrane helix</keyword>
<keyword evidence="11" id="KW-1015">Disulfide bond</keyword>
<evidence type="ECO:0000256" key="9">
    <source>
        <dbReference type="ARBA" id="ARBA00022989"/>
    </source>
</evidence>
<keyword evidence="10 16" id="KW-0472">Membrane</keyword>
<dbReference type="FunFam" id="2.20.100.10:FF:000017">
    <property type="entry name" value="Thrombospondin type 1 domain containing 7A"/>
    <property type="match status" value="1"/>
</dbReference>
<evidence type="ECO:0000256" key="6">
    <source>
        <dbReference type="ARBA" id="ARBA00022729"/>
    </source>
</evidence>
<evidence type="ECO:0000256" key="14">
    <source>
        <dbReference type="ARBA" id="ARBA00069078"/>
    </source>
</evidence>
<feature type="compositionally biased region" description="Basic and acidic residues" evidence="15">
    <location>
        <begin position="271"/>
        <end position="286"/>
    </location>
</feature>
<evidence type="ECO:0000313" key="20">
    <source>
        <dbReference type="Ensembl" id="ENSPKIP00000030444.1"/>
    </source>
</evidence>
<feature type="domain" description="Spondin-like TSP1" evidence="18">
    <location>
        <begin position="1044"/>
        <end position="1085"/>
    </location>
</feature>
<evidence type="ECO:0000256" key="16">
    <source>
        <dbReference type="SAM" id="Phobius"/>
    </source>
</evidence>
<dbReference type="Gene3D" id="2.20.100.10">
    <property type="entry name" value="Thrombospondin type-1 (TSP1) repeat"/>
    <property type="match status" value="9"/>
</dbReference>
<evidence type="ECO:0000256" key="2">
    <source>
        <dbReference type="ARBA" id="ARBA00004316"/>
    </source>
</evidence>